<sequence>MQPQERNPYNTRHNIETWQDYLRTDYAQMQDELGEIDRNQTQPNDSIQALRIHIDSELESTIQELGELQAQLPKE</sequence>
<name>A0A1Q2LI72_9HELI</name>
<protein>
    <submittedName>
        <fullName evidence="1">Uncharacterized protein</fullName>
    </submittedName>
</protein>
<evidence type="ECO:0000313" key="2">
    <source>
        <dbReference type="Proteomes" id="UP000188298"/>
    </source>
</evidence>
<evidence type="ECO:0000313" key="1">
    <source>
        <dbReference type="EMBL" id="AQQ60131.1"/>
    </source>
</evidence>
<organism evidence="1 2">
    <name type="scientific">Helicobacter bilis</name>
    <dbReference type="NCBI Taxonomy" id="37372"/>
    <lineage>
        <taxon>Bacteria</taxon>
        <taxon>Pseudomonadati</taxon>
        <taxon>Campylobacterota</taxon>
        <taxon>Epsilonproteobacteria</taxon>
        <taxon>Campylobacterales</taxon>
        <taxon>Helicobacteraceae</taxon>
        <taxon>Helicobacter</taxon>
    </lineage>
</organism>
<reference evidence="1 2" key="1">
    <citation type="submission" date="2017-02" db="EMBL/GenBank/DDBJ databases">
        <title>Whole genome sequencing of Helicobacter bilis strain AAQJH.</title>
        <authorList>
            <person name="Conlan S."/>
            <person name="Thomas P.J."/>
            <person name="Mullikin J."/>
            <person name="Palmore T.N."/>
            <person name="Frank K.M."/>
            <person name="Segre J.A."/>
        </authorList>
    </citation>
    <scope>NUCLEOTIDE SEQUENCE [LARGE SCALE GENOMIC DNA]</scope>
    <source>
        <strain evidence="1 2">AAQJH</strain>
    </source>
</reference>
<dbReference type="Proteomes" id="UP000188298">
    <property type="component" value="Chromosome"/>
</dbReference>
<proteinExistence type="predicted"/>
<dbReference type="AlphaFoldDB" id="A0A1Q2LI72"/>
<accession>A0A1Q2LI72</accession>
<dbReference type="RefSeq" id="WP_155761497.1">
    <property type="nucleotide sequence ID" value="NZ_CP019645.1"/>
</dbReference>
<dbReference type="KEGG" id="hbl:XJ32_08540"/>
<dbReference type="EMBL" id="CP019645">
    <property type="protein sequence ID" value="AQQ60131.1"/>
    <property type="molecule type" value="Genomic_DNA"/>
</dbReference>
<gene>
    <name evidence="1" type="ORF">XJ32_08540</name>
</gene>